<evidence type="ECO:0000313" key="1">
    <source>
        <dbReference type="EMBL" id="EFH94262.1"/>
    </source>
</evidence>
<organism evidence="1">
    <name type="scientific">Staphylococcus aureus subsp. aureus MN8</name>
    <dbReference type="NCBI Taxonomy" id="548470"/>
    <lineage>
        <taxon>Bacteria</taxon>
        <taxon>Bacillati</taxon>
        <taxon>Bacillota</taxon>
        <taxon>Bacilli</taxon>
        <taxon>Bacillales</taxon>
        <taxon>Staphylococcaceae</taxon>
        <taxon>Staphylococcus</taxon>
    </lineage>
</organism>
<dbReference type="EMBL" id="ACJA02000004">
    <property type="protein sequence ID" value="EFH94262.1"/>
    <property type="molecule type" value="Genomic_DNA"/>
</dbReference>
<evidence type="ECO:0008006" key="2">
    <source>
        <dbReference type="Google" id="ProtNLM"/>
    </source>
</evidence>
<reference evidence="1" key="1">
    <citation type="submission" date="2010-05" db="EMBL/GenBank/DDBJ databases">
        <authorList>
            <person name="Muzny D."/>
            <person name="Qin X."/>
            <person name="Buhay C."/>
            <person name="Dugan-Rocha S."/>
            <person name="Ding Y."/>
            <person name="Chen G."/>
            <person name="Hawes A."/>
            <person name="Holder M."/>
            <person name="Jhangiani S."/>
            <person name="Johnson A."/>
            <person name="Khan Z."/>
            <person name="Li Z."/>
            <person name="Liu W."/>
            <person name="Liu X."/>
            <person name="Perez L."/>
            <person name="Shen H."/>
            <person name="Wang Q."/>
            <person name="Watt J."/>
            <person name="Xi L."/>
            <person name="Xin Y."/>
            <person name="Zhou J."/>
            <person name="Deng J."/>
            <person name="Jiang H."/>
            <person name="Liu Y."/>
            <person name="Qu J."/>
            <person name="Song X.-Z."/>
            <person name="Zhang L."/>
            <person name="Villasana D."/>
            <person name="Johnson A."/>
            <person name="Liu J."/>
            <person name="Liyanage D."/>
            <person name="Lorensuhewa L."/>
            <person name="Robinson T."/>
            <person name="Song A."/>
            <person name="Song B.-B."/>
            <person name="Dinh H."/>
            <person name="Thornton R."/>
            <person name="Coyle M."/>
            <person name="Francisco L."/>
            <person name="Jackson L."/>
            <person name="Javaid M."/>
            <person name="Korchina V."/>
            <person name="Kovar C."/>
            <person name="Mata R."/>
            <person name="Mathew T."/>
            <person name="Ngo R."/>
            <person name="Nguyen L."/>
            <person name="Nguyen N."/>
            <person name="Okwuonu G."/>
            <person name="Ongeri F."/>
            <person name="Pham C."/>
            <person name="Simmons D."/>
            <person name="Wilczek-Boney K."/>
            <person name="Hale W."/>
            <person name="Jakkamsetti A."/>
            <person name="Pham P."/>
            <person name="Ruth R."/>
            <person name="San Lucas F."/>
            <person name="Warren J."/>
            <person name="Zhang J."/>
            <person name="Zhao Z."/>
            <person name="Zhou C."/>
            <person name="Zhu D."/>
            <person name="Lee S."/>
            <person name="Bess C."/>
            <person name="Blankenburg K."/>
            <person name="Forbes L."/>
            <person name="Fu Q."/>
            <person name="Gubbala S."/>
            <person name="Hirani K."/>
            <person name="Jayaseelan J.C."/>
            <person name="Lara F."/>
            <person name="Munidasa M."/>
            <person name="Palculict T."/>
            <person name="Patil S."/>
            <person name="Pu L.-L."/>
            <person name="Saada N."/>
            <person name="Tang L."/>
            <person name="Weissenberger G."/>
            <person name="Zhu Y."/>
            <person name="Hemphill L."/>
            <person name="Shang Y."/>
            <person name="Youmans B."/>
            <person name="Ayvaz T."/>
            <person name="Ross M."/>
            <person name="Santibanez J."/>
            <person name="Aqrawi P."/>
            <person name="Gross S."/>
            <person name="Joshi V."/>
            <person name="Fowler G."/>
            <person name="Nazareth L."/>
            <person name="Reid J."/>
            <person name="Worley K."/>
            <person name="Petrosino J."/>
            <person name="Highlander S."/>
            <person name="Gibbs R."/>
        </authorList>
    </citation>
    <scope>NUCLEOTIDE SEQUENCE [LARGE SCALE GENOMIC DNA]</scope>
    <source>
        <strain evidence="1">MN8</strain>
    </source>
</reference>
<sequence>MGVKMKKRYVFVVVVALLIVLIVIAYAFHKSKKEHYIETQEKRIDLYFKHNLNHYKSMKITKFQKSPVNAYFIKGYINNDKQYKFQAYINTGDEGNQFNSSIGYKEEKIGRLLKEKDAKDRLTVDEIIEKEHLDKNEYEAEPPLFFFSGSLD</sequence>
<name>A0A0E1X481_STAAU</name>
<dbReference type="HOGENOM" id="CLU_139196_1_0_9"/>
<gene>
    <name evidence="1" type="ORF">HMPREF0769_11883</name>
</gene>
<dbReference type="InterPro" id="IPR009881">
    <property type="entry name" value="DUF1433"/>
</dbReference>
<dbReference type="Proteomes" id="UP000003455">
    <property type="component" value="Chromosome"/>
</dbReference>
<protein>
    <recommendedName>
        <fullName evidence="2">DUF1433 domain-containing protein</fullName>
    </recommendedName>
</protein>
<proteinExistence type="predicted"/>
<dbReference type="Pfam" id="PF07252">
    <property type="entry name" value="DUF1433"/>
    <property type="match status" value="1"/>
</dbReference>
<comment type="caution">
    <text evidence="1">The sequence shown here is derived from an EMBL/GenBank/DDBJ whole genome shotgun (WGS) entry which is preliminary data.</text>
</comment>
<accession>A0A0E1X481</accession>
<dbReference type="AlphaFoldDB" id="A0A0E1X481"/>
<dbReference type="Gene3D" id="3.10.450.130">
    <property type="entry name" value="folded 79 residue fragment of lin0334 like domains"/>
    <property type="match status" value="1"/>
</dbReference>